<dbReference type="Proteomes" id="UP000016960">
    <property type="component" value="Unassembled WGS sequence"/>
</dbReference>
<keyword evidence="1" id="KW-0812">Transmembrane</keyword>
<dbReference type="eggNOG" id="COG1950">
    <property type="taxonomic scope" value="Bacteria"/>
</dbReference>
<evidence type="ECO:0000256" key="1">
    <source>
        <dbReference type="SAM" id="Phobius"/>
    </source>
</evidence>
<feature type="transmembrane region" description="Helical" evidence="1">
    <location>
        <begin position="92"/>
        <end position="113"/>
    </location>
</feature>
<keyword evidence="1" id="KW-0472">Membrane</keyword>
<evidence type="ECO:0000313" key="2">
    <source>
        <dbReference type="EMBL" id="ERN40628.1"/>
    </source>
</evidence>
<keyword evidence="1" id="KW-1133">Transmembrane helix</keyword>
<dbReference type="AlphaFoldDB" id="U5D7P7"/>
<accession>U5D7P7</accession>
<feature type="transmembrane region" description="Helical" evidence="1">
    <location>
        <begin position="33"/>
        <end position="51"/>
    </location>
</feature>
<dbReference type="STRING" id="582515.KR51_00028870"/>
<dbReference type="EMBL" id="ASSJ01000074">
    <property type="protein sequence ID" value="ERN40628.1"/>
    <property type="molecule type" value="Genomic_DNA"/>
</dbReference>
<sequence>MVGFLIGAVVTAIALLIISKVRPIGVEIDSPIKALIGGAVIGALSNLWDFLPSGLRSLAAVLSLGLVPLFVSIIIFGLAAWAVEGFRLRHGIWSAVLGAFSLAIVNSVLTLILRQFGLVSAD</sequence>
<dbReference type="OrthoDB" id="516102at2"/>
<proteinExistence type="predicted"/>
<comment type="caution">
    <text evidence="2">The sequence shown here is derived from an EMBL/GenBank/DDBJ whole genome shotgun (WGS) entry which is preliminary data.</text>
</comment>
<dbReference type="RefSeq" id="WP_022608444.1">
    <property type="nucleotide sequence ID" value="NZ_ASSJ01000074.1"/>
</dbReference>
<keyword evidence="3" id="KW-1185">Reference proteome</keyword>
<organism evidence="2 3">
    <name type="scientific">Rubidibacter lacunae KORDI 51-2</name>
    <dbReference type="NCBI Taxonomy" id="582515"/>
    <lineage>
        <taxon>Bacteria</taxon>
        <taxon>Bacillati</taxon>
        <taxon>Cyanobacteriota</taxon>
        <taxon>Cyanophyceae</taxon>
        <taxon>Oscillatoriophycideae</taxon>
        <taxon>Chroococcales</taxon>
        <taxon>Aphanothecaceae</taxon>
        <taxon>Rubidibacter</taxon>
    </lineage>
</organism>
<name>U5D7P7_9CHRO</name>
<gene>
    <name evidence="2" type="ORF">KR51_00028870</name>
</gene>
<protein>
    <submittedName>
        <fullName evidence="2">Putative membrane protein</fullName>
    </submittedName>
</protein>
<evidence type="ECO:0000313" key="3">
    <source>
        <dbReference type="Proteomes" id="UP000016960"/>
    </source>
</evidence>
<dbReference type="InParanoid" id="U5D7P7"/>
<feature type="transmembrane region" description="Helical" evidence="1">
    <location>
        <begin position="58"/>
        <end position="80"/>
    </location>
</feature>
<reference evidence="2 3" key="1">
    <citation type="submission" date="2013-05" db="EMBL/GenBank/DDBJ databases">
        <title>Draft genome sequence of Rubidibacter lacunae KORDI 51-2.</title>
        <authorList>
            <person name="Choi D.H."/>
            <person name="Noh J.H."/>
            <person name="Kwon K.-K."/>
            <person name="Lee J.-H."/>
            <person name="Ryu J.-Y."/>
        </authorList>
    </citation>
    <scope>NUCLEOTIDE SEQUENCE [LARGE SCALE GENOMIC DNA]</scope>
    <source>
        <strain evidence="2 3">KORDI 51-2</strain>
    </source>
</reference>
<dbReference type="InterPro" id="IPR007165">
    <property type="entry name" value="Phage_holin_4_2"/>
</dbReference>
<dbReference type="Pfam" id="PF04020">
    <property type="entry name" value="Phage_holin_4_2"/>
    <property type="match status" value="1"/>
</dbReference>